<dbReference type="SUPFAM" id="SSF46785">
    <property type="entry name" value="Winged helix' DNA-binding domain"/>
    <property type="match status" value="1"/>
</dbReference>
<dbReference type="Gene3D" id="1.10.10.10">
    <property type="entry name" value="Winged helix-like DNA-binding domain superfamily/Winged helix DNA-binding domain"/>
    <property type="match status" value="1"/>
</dbReference>
<keyword evidence="1" id="KW-0805">Transcription regulation</keyword>
<keyword evidence="3" id="KW-0804">Transcription</keyword>
<evidence type="ECO:0000256" key="2">
    <source>
        <dbReference type="ARBA" id="ARBA00023125"/>
    </source>
</evidence>
<keyword evidence="2" id="KW-0238">DNA-binding</keyword>
<gene>
    <name evidence="5" type="ORF">AWB69_08017</name>
</gene>
<protein>
    <submittedName>
        <fullName evidence="5">GntR family transcriptional regulator</fullName>
    </submittedName>
</protein>
<dbReference type="SMART" id="SM00345">
    <property type="entry name" value="HTH_GNTR"/>
    <property type="match status" value="1"/>
</dbReference>
<dbReference type="CDD" id="cd07377">
    <property type="entry name" value="WHTH_GntR"/>
    <property type="match status" value="1"/>
</dbReference>
<dbReference type="SMART" id="SM00895">
    <property type="entry name" value="FCD"/>
    <property type="match status" value="1"/>
</dbReference>
<sequence length="266" mass="29180">MKSATGIESNKNLTAALEIGIVRQPDKEMSPVLELERPDSLVKRVVDAIRAEIDSGRLAAEDRLPTEHQLAERLNVSRSVIREAVAQLKSDGVLVARRGAGSYISQTPAGTVFRLPSEGGRKPDLAQLFEMRLWIETQAATSAAQRRSTSDLKRMSDAIREMQNKRTDFDAAAAADVAFHRAIAAATKNDYFVAFHDFLRGQLAATRRKAWENSAYHAGGSTDAQQEHGELYDAISRRDHRAAAAAAEKHLRAAAKRLGIELPPTD</sequence>
<dbReference type="Pfam" id="PF00392">
    <property type="entry name" value="GntR"/>
    <property type="match status" value="1"/>
</dbReference>
<dbReference type="InterPro" id="IPR008920">
    <property type="entry name" value="TF_FadR/GntR_C"/>
</dbReference>
<dbReference type="Proteomes" id="UP000054683">
    <property type="component" value="Unassembled WGS sequence"/>
</dbReference>
<dbReference type="EMBL" id="FCOK02000092">
    <property type="protein sequence ID" value="SAL68480.1"/>
    <property type="molecule type" value="Genomic_DNA"/>
</dbReference>
<dbReference type="PRINTS" id="PR00035">
    <property type="entry name" value="HTHGNTR"/>
</dbReference>
<evidence type="ECO:0000256" key="1">
    <source>
        <dbReference type="ARBA" id="ARBA00023015"/>
    </source>
</evidence>
<name>A0A158JJF5_9BURK</name>
<organism evidence="5 6">
    <name type="scientific">Caballeronia udeis</name>
    <dbReference type="NCBI Taxonomy" id="1232866"/>
    <lineage>
        <taxon>Bacteria</taxon>
        <taxon>Pseudomonadati</taxon>
        <taxon>Pseudomonadota</taxon>
        <taxon>Betaproteobacteria</taxon>
        <taxon>Burkholderiales</taxon>
        <taxon>Burkholderiaceae</taxon>
        <taxon>Caballeronia</taxon>
    </lineage>
</organism>
<dbReference type="SUPFAM" id="SSF48008">
    <property type="entry name" value="GntR ligand-binding domain-like"/>
    <property type="match status" value="1"/>
</dbReference>
<accession>A0A158JJF5</accession>
<dbReference type="InterPro" id="IPR000524">
    <property type="entry name" value="Tscrpt_reg_HTH_GntR"/>
</dbReference>
<dbReference type="PANTHER" id="PTHR43537:SF5">
    <property type="entry name" value="UXU OPERON TRANSCRIPTIONAL REGULATOR"/>
    <property type="match status" value="1"/>
</dbReference>
<feature type="domain" description="HTH gntR-type" evidence="4">
    <location>
        <begin position="39"/>
        <end position="107"/>
    </location>
</feature>
<evidence type="ECO:0000259" key="4">
    <source>
        <dbReference type="PROSITE" id="PS50949"/>
    </source>
</evidence>
<dbReference type="InterPro" id="IPR011711">
    <property type="entry name" value="GntR_C"/>
</dbReference>
<evidence type="ECO:0000256" key="3">
    <source>
        <dbReference type="ARBA" id="ARBA00023163"/>
    </source>
</evidence>
<dbReference type="PROSITE" id="PS50949">
    <property type="entry name" value="HTH_GNTR"/>
    <property type="match status" value="1"/>
</dbReference>
<dbReference type="Pfam" id="PF07729">
    <property type="entry name" value="FCD"/>
    <property type="match status" value="1"/>
</dbReference>
<dbReference type="Gene3D" id="1.20.120.530">
    <property type="entry name" value="GntR ligand-binding domain-like"/>
    <property type="match status" value="1"/>
</dbReference>
<proteinExistence type="predicted"/>
<dbReference type="PANTHER" id="PTHR43537">
    <property type="entry name" value="TRANSCRIPTIONAL REGULATOR, GNTR FAMILY"/>
    <property type="match status" value="1"/>
</dbReference>
<evidence type="ECO:0000313" key="6">
    <source>
        <dbReference type="Proteomes" id="UP000054683"/>
    </source>
</evidence>
<reference evidence="5 6" key="1">
    <citation type="submission" date="2016-01" db="EMBL/GenBank/DDBJ databases">
        <authorList>
            <person name="Oliw E.H."/>
        </authorList>
    </citation>
    <scope>NUCLEOTIDE SEQUENCE [LARGE SCALE GENOMIC DNA]</scope>
    <source>
        <strain evidence="5">LMG 27134</strain>
    </source>
</reference>
<dbReference type="AlphaFoldDB" id="A0A158JJF5"/>
<dbReference type="InterPro" id="IPR036388">
    <property type="entry name" value="WH-like_DNA-bd_sf"/>
</dbReference>
<dbReference type="GO" id="GO:0003677">
    <property type="term" value="F:DNA binding"/>
    <property type="evidence" value="ECO:0007669"/>
    <property type="project" value="UniProtKB-KW"/>
</dbReference>
<dbReference type="GO" id="GO:0003700">
    <property type="term" value="F:DNA-binding transcription factor activity"/>
    <property type="evidence" value="ECO:0007669"/>
    <property type="project" value="InterPro"/>
</dbReference>
<evidence type="ECO:0000313" key="5">
    <source>
        <dbReference type="EMBL" id="SAL68480.1"/>
    </source>
</evidence>
<dbReference type="InterPro" id="IPR036390">
    <property type="entry name" value="WH_DNA-bd_sf"/>
</dbReference>